<dbReference type="PANTHER" id="PTHR42030">
    <property type="entry name" value="DRBM DOMAIN-CONTAINING PROTEIN"/>
    <property type="match status" value="1"/>
</dbReference>
<proteinExistence type="predicted"/>
<dbReference type="PANTHER" id="PTHR42030:SF1">
    <property type="entry name" value="DRBM DOMAIN-CONTAINING PROTEIN"/>
    <property type="match status" value="1"/>
</dbReference>
<evidence type="ECO:0008006" key="4">
    <source>
        <dbReference type="Google" id="ProtNLM"/>
    </source>
</evidence>
<reference evidence="2 3" key="1">
    <citation type="submission" date="2015-05" db="EMBL/GenBank/DDBJ databases">
        <title>Distinctive expansion of gene families associated with plant cell wall degradation and secondary metabolism in the genomes of grapevine trunk pathogens.</title>
        <authorList>
            <person name="Lawrence D.P."/>
            <person name="Travadon R."/>
            <person name="Rolshausen P.E."/>
            <person name="Baumgartner K."/>
        </authorList>
    </citation>
    <scope>NUCLEOTIDE SEQUENCE [LARGE SCALE GENOMIC DNA]</scope>
    <source>
        <strain evidence="2">UCRPC4</strain>
    </source>
</reference>
<dbReference type="AlphaFoldDB" id="A0A0G2EY33"/>
<evidence type="ECO:0000313" key="2">
    <source>
        <dbReference type="EMBL" id="KKY27079.1"/>
    </source>
</evidence>
<dbReference type="Proteomes" id="UP000053317">
    <property type="component" value="Unassembled WGS sequence"/>
</dbReference>
<accession>A0A0G2EY33</accession>
<gene>
    <name evidence="2" type="ORF">UCRPC4_g01304</name>
</gene>
<evidence type="ECO:0000313" key="3">
    <source>
        <dbReference type="Proteomes" id="UP000053317"/>
    </source>
</evidence>
<feature type="compositionally biased region" description="Low complexity" evidence="1">
    <location>
        <begin position="42"/>
        <end position="58"/>
    </location>
</feature>
<organism evidence="2 3">
    <name type="scientific">Phaeomoniella chlamydospora</name>
    <name type="common">Phaeoacremonium chlamydosporum</name>
    <dbReference type="NCBI Taxonomy" id="158046"/>
    <lineage>
        <taxon>Eukaryota</taxon>
        <taxon>Fungi</taxon>
        <taxon>Dikarya</taxon>
        <taxon>Ascomycota</taxon>
        <taxon>Pezizomycotina</taxon>
        <taxon>Eurotiomycetes</taxon>
        <taxon>Chaetothyriomycetidae</taxon>
        <taxon>Phaeomoniellales</taxon>
        <taxon>Phaeomoniellaceae</taxon>
        <taxon>Phaeomoniella</taxon>
    </lineage>
</organism>
<sequence>MWTSDPSTASRSHPGPDLFSSKDALFPSARSLPLLEELPVNTMSGRSSAAPSSASTTSKQEELTKDYCRAGGFPAPVFNIVSDRRGGRTAWSSTVTIRGRNIAARFWYDGQFINNAKEDAAEVALNLLKQLPHAPQSGQSQAGYGRAYAR</sequence>
<keyword evidence="3" id="KW-1185">Reference proteome</keyword>
<reference evidence="2 3" key="2">
    <citation type="submission" date="2015-05" db="EMBL/GenBank/DDBJ databases">
        <authorList>
            <person name="Morales-Cruz A."/>
            <person name="Amrine K.C."/>
            <person name="Cantu D."/>
        </authorList>
    </citation>
    <scope>NUCLEOTIDE SEQUENCE [LARGE SCALE GENOMIC DNA]</scope>
    <source>
        <strain evidence="2">UCRPC4</strain>
    </source>
</reference>
<dbReference type="CDD" id="cd00048">
    <property type="entry name" value="DSRM_SF"/>
    <property type="match status" value="1"/>
</dbReference>
<comment type="caution">
    <text evidence="2">The sequence shown here is derived from an EMBL/GenBank/DDBJ whole genome shotgun (WGS) entry which is preliminary data.</text>
</comment>
<feature type="region of interest" description="Disordered" evidence="1">
    <location>
        <begin position="1"/>
        <end position="22"/>
    </location>
</feature>
<protein>
    <recommendedName>
        <fullName evidence="4">DRBM domain-containing protein</fullName>
    </recommendedName>
</protein>
<name>A0A0G2EY33_PHACM</name>
<feature type="region of interest" description="Disordered" evidence="1">
    <location>
        <begin position="37"/>
        <end position="65"/>
    </location>
</feature>
<dbReference type="OrthoDB" id="5418749at2759"/>
<feature type="compositionally biased region" description="Polar residues" evidence="1">
    <location>
        <begin position="1"/>
        <end position="11"/>
    </location>
</feature>
<evidence type="ECO:0000256" key="1">
    <source>
        <dbReference type="SAM" id="MobiDB-lite"/>
    </source>
</evidence>
<dbReference type="Gene3D" id="3.30.160.20">
    <property type="match status" value="1"/>
</dbReference>
<dbReference type="EMBL" id="LCWF01000030">
    <property type="protein sequence ID" value="KKY27079.1"/>
    <property type="molecule type" value="Genomic_DNA"/>
</dbReference>
<dbReference type="SUPFAM" id="SSF54768">
    <property type="entry name" value="dsRNA-binding domain-like"/>
    <property type="match status" value="1"/>
</dbReference>